<dbReference type="InterPro" id="IPR005151">
    <property type="entry name" value="Tail-specific_protease"/>
</dbReference>
<dbReference type="AlphaFoldDB" id="A0A9X1F0F3"/>
<dbReference type="EMBL" id="JAGSPC010000001">
    <property type="protein sequence ID" value="MBV7258030.1"/>
    <property type="molecule type" value="Genomic_DNA"/>
</dbReference>
<dbReference type="GO" id="GO:0004175">
    <property type="term" value="F:endopeptidase activity"/>
    <property type="evidence" value="ECO:0007669"/>
    <property type="project" value="TreeGrafter"/>
</dbReference>
<organism evidence="3 4">
    <name type="scientific">Erythrobacter crassostreae</name>
    <dbReference type="NCBI Taxonomy" id="2828328"/>
    <lineage>
        <taxon>Bacteria</taxon>
        <taxon>Pseudomonadati</taxon>
        <taxon>Pseudomonadota</taxon>
        <taxon>Alphaproteobacteria</taxon>
        <taxon>Sphingomonadales</taxon>
        <taxon>Erythrobacteraceae</taxon>
        <taxon>Erythrobacter/Porphyrobacter group</taxon>
        <taxon>Erythrobacter</taxon>
    </lineage>
</organism>
<keyword evidence="4" id="KW-1185">Reference proteome</keyword>
<protein>
    <submittedName>
        <fullName evidence="3">Peptidase S41</fullName>
    </submittedName>
</protein>
<comment type="caution">
    <text evidence="3">The sequence shown here is derived from an EMBL/GenBank/DDBJ whole genome shotgun (WGS) entry which is preliminary data.</text>
</comment>
<dbReference type="PANTHER" id="PTHR32060">
    <property type="entry name" value="TAIL-SPECIFIC PROTEASE"/>
    <property type="match status" value="1"/>
</dbReference>
<reference evidence="3" key="1">
    <citation type="submission" date="2021-04" db="EMBL/GenBank/DDBJ databases">
        <authorList>
            <person name="Pira H."/>
            <person name="Risdian C."/>
            <person name="Wink J."/>
        </authorList>
    </citation>
    <scope>NUCLEOTIDE SEQUENCE</scope>
    <source>
        <strain evidence="3">WH158</strain>
    </source>
</reference>
<evidence type="ECO:0000313" key="3">
    <source>
        <dbReference type="EMBL" id="MBV7258030.1"/>
    </source>
</evidence>
<dbReference type="GO" id="GO:0007165">
    <property type="term" value="P:signal transduction"/>
    <property type="evidence" value="ECO:0007669"/>
    <property type="project" value="TreeGrafter"/>
</dbReference>
<keyword evidence="1" id="KW-0732">Signal</keyword>
<sequence>MNIGRTALSATLAFSLAACGGGGSSPPATGGGATPTPTPTTAGCSLTEQLDFADAVLNEWYLFPSLLDNSVSRAGITDVQTYLNARVAPARAQDRDKGFTFATSIAEENELINSGASAGFGIRLAYDTVNNRVFLLEAFENGNGFAAGMDRGTELLEIGESSGSLVTVSSLMAAGGPQSVINALGPSDPGVSRVIRFAQVGGNVVEQTITKSSFSLNPISDRYGALVLDDSGKKVGYLNFRTFIVGTSDRQLADVFQNFSDEGITEFIIDFRYNGGGLVRIADIMGDFLRGANTGQVFSETVLRPSKSNENSTEFFESTGGFFNPATGGLGAQEALPSVNPIKIAFIGRAGTASASELVMNSMIPYVAPANLALIGANTSGKPVGQFGFDLDACDLRIRAVTFQTNNADGRGEYFSGMAGEMPNTCRASDDIFAPLGDASEASVATALDFLAGRTCTAISGGTGQSTQSVGGREILQPERPNAAQFDIPGLF</sequence>
<dbReference type="CDD" id="cd07561">
    <property type="entry name" value="Peptidase_S41_CPP_like"/>
    <property type="match status" value="1"/>
</dbReference>
<feature type="signal peptide" evidence="1">
    <location>
        <begin position="1"/>
        <end position="20"/>
    </location>
</feature>
<evidence type="ECO:0000256" key="1">
    <source>
        <dbReference type="SAM" id="SignalP"/>
    </source>
</evidence>
<dbReference type="Proteomes" id="UP001138681">
    <property type="component" value="Unassembled WGS sequence"/>
</dbReference>
<dbReference type="GO" id="GO:0006508">
    <property type="term" value="P:proteolysis"/>
    <property type="evidence" value="ECO:0007669"/>
    <property type="project" value="InterPro"/>
</dbReference>
<gene>
    <name evidence="3" type="ORF">KCG46_00405</name>
</gene>
<dbReference type="PROSITE" id="PS51257">
    <property type="entry name" value="PROKAR_LIPOPROTEIN"/>
    <property type="match status" value="1"/>
</dbReference>
<feature type="chain" id="PRO_5040726599" evidence="1">
    <location>
        <begin position="21"/>
        <end position="492"/>
    </location>
</feature>
<evidence type="ECO:0000259" key="2">
    <source>
        <dbReference type="Pfam" id="PF03572"/>
    </source>
</evidence>
<name>A0A9X1F0F3_9SPHN</name>
<dbReference type="GO" id="GO:0008236">
    <property type="term" value="F:serine-type peptidase activity"/>
    <property type="evidence" value="ECO:0007669"/>
    <property type="project" value="InterPro"/>
</dbReference>
<proteinExistence type="predicted"/>
<feature type="domain" description="Tail specific protease" evidence="2">
    <location>
        <begin position="234"/>
        <end position="411"/>
    </location>
</feature>
<dbReference type="GO" id="GO:0030288">
    <property type="term" value="C:outer membrane-bounded periplasmic space"/>
    <property type="evidence" value="ECO:0007669"/>
    <property type="project" value="TreeGrafter"/>
</dbReference>
<dbReference type="Pfam" id="PF03572">
    <property type="entry name" value="Peptidase_S41"/>
    <property type="match status" value="1"/>
</dbReference>
<evidence type="ECO:0000313" key="4">
    <source>
        <dbReference type="Proteomes" id="UP001138681"/>
    </source>
</evidence>
<accession>A0A9X1F0F3</accession>
<dbReference type="RefSeq" id="WP_218403406.1">
    <property type="nucleotide sequence ID" value="NZ_JAGSPC010000001.1"/>
</dbReference>
<dbReference type="PANTHER" id="PTHR32060:SF30">
    <property type="entry name" value="CARBOXY-TERMINAL PROCESSING PROTEASE CTPA"/>
    <property type="match status" value="1"/>
</dbReference>